<dbReference type="Proteomes" id="UP000594468">
    <property type="component" value="Chromosome"/>
</dbReference>
<dbReference type="InterPro" id="IPR050490">
    <property type="entry name" value="Bact_solute-bd_prot1"/>
</dbReference>
<dbReference type="KEGG" id="pmet:G4Y79_09525"/>
<dbReference type="PANTHER" id="PTHR43649:SF31">
    <property type="entry name" value="SN-GLYCEROL-3-PHOSPHATE-BINDING PERIPLASMIC PROTEIN UGPB"/>
    <property type="match status" value="1"/>
</dbReference>
<dbReference type="EMBL" id="CP062983">
    <property type="protein sequence ID" value="QPC84596.1"/>
    <property type="molecule type" value="Genomic_DNA"/>
</dbReference>
<dbReference type="PANTHER" id="PTHR43649">
    <property type="entry name" value="ARABINOSE-BINDING PROTEIN-RELATED"/>
    <property type="match status" value="1"/>
</dbReference>
<dbReference type="SUPFAM" id="SSF53850">
    <property type="entry name" value="Periplasmic binding protein-like II"/>
    <property type="match status" value="1"/>
</dbReference>
<evidence type="ECO:0000313" key="6">
    <source>
        <dbReference type="EMBL" id="QPC84596.1"/>
    </source>
</evidence>
<proteinExistence type="inferred from homology"/>
<dbReference type="RefSeq" id="WP_195172659.1">
    <property type="nucleotide sequence ID" value="NZ_CP062983.1"/>
</dbReference>
<reference evidence="6 7" key="1">
    <citation type="submission" date="2020-02" db="EMBL/GenBank/DDBJ databases">
        <authorList>
            <person name="Zheng R.K."/>
            <person name="Sun C.M."/>
        </authorList>
    </citation>
    <scope>NUCLEOTIDE SEQUENCE [LARGE SCALE GENOMIC DNA]</scope>
    <source>
        <strain evidence="7">rifampicinis</strain>
    </source>
</reference>
<evidence type="ECO:0000256" key="2">
    <source>
        <dbReference type="ARBA" id="ARBA00008520"/>
    </source>
</evidence>
<name>A0A7S8ECU9_9CHLR</name>
<dbReference type="CDD" id="cd13585">
    <property type="entry name" value="PBP2_TMBP_like"/>
    <property type="match status" value="1"/>
</dbReference>
<evidence type="ECO:0000313" key="7">
    <source>
        <dbReference type="Proteomes" id="UP000594468"/>
    </source>
</evidence>
<feature type="signal peptide" evidence="5">
    <location>
        <begin position="1"/>
        <end position="24"/>
    </location>
</feature>
<comment type="subcellular location">
    <subcellularLocation>
        <location evidence="1">Cell envelope</location>
    </subcellularLocation>
</comment>
<keyword evidence="3" id="KW-0813">Transport</keyword>
<comment type="similarity">
    <text evidence="2">Belongs to the bacterial solute-binding protein 1 family.</text>
</comment>
<dbReference type="AlphaFoldDB" id="A0A7S8ECU9"/>
<protein>
    <submittedName>
        <fullName evidence="6">Sugar ABC transporter substrate-binding protein</fullName>
    </submittedName>
</protein>
<feature type="chain" id="PRO_5032877159" evidence="5">
    <location>
        <begin position="25"/>
        <end position="440"/>
    </location>
</feature>
<dbReference type="GO" id="GO:0030313">
    <property type="term" value="C:cell envelope"/>
    <property type="evidence" value="ECO:0007669"/>
    <property type="project" value="UniProtKB-SubCell"/>
</dbReference>
<sequence length="440" mass="48468">MNRKIFSITMSLMLLLSIVGVASAQDVTIRYALWDTNQQPAYEQCAADFEAANPGINIEIEQLGWDDYWTAITTGFFTDDTPDVFTDHLAKYPEFVVLEQLVDLQPLIERDGVDTSIYLDGLLELWQREGGTYGLPKDWDTVSLIYNVDMLEAAGVDPAELNDLTWNPEDGGTFEEMVARLTLDANGNNGLSPDFDKDNVVQYGFLYNSAGGFSGQTEWSAFAASTGWLHTGGELWGSTYYYDDPRFIDTIAWYFGLNLDKGYSPTLADITNLGQLSIFQAGQGAMLLDGSWMISSYLGSDFPVGFARLPIGPEGRKSMFNGLADSIWVGTDHLDESWEWVKYLGSADCQTVVGEYGVVFPAIPEAADMTLQVYADQGVDVSAFTEQANEENGTFLFPITDFGGEITTIMNETMESIALGETTAEEALPAANAEVNELFE</sequence>
<evidence type="ECO:0000256" key="5">
    <source>
        <dbReference type="SAM" id="SignalP"/>
    </source>
</evidence>
<evidence type="ECO:0000256" key="4">
    <source>
        <dbReference type="ARBA" id="ARBA00022729"/>
    </source>
</evidence>
<evidence type="ECO:0000256" key="3">
    <source>
        <dbReference type="ARBA" id="ARBA00022448"/>
    </source>
</evidence>
<evidence type="ECO:0000256" key="1">
    <source>
        <dbReference type="ARBA" id="ARBA00004196"/>
    </source>
</evidence>
<keyword evidence="7" id="KW-1185">Reference proteome</keyword>
<organism evidence="6 7">
    <name type="scientific">Phototrophicus methaneseepsis</name>
    <dbReference type="NCBI Taxonomy" id="2710758"/>
    <lineage>
        <taxon>Bacteria</taxon>
        <taxon>Bacillati</taxon>
        <taxon>Chloroflexota</taxon>
        <taxon>Candidatus Thermofontia</taxon>
        <taxon>Phototrophicales</taxon>
        <taxon>Phototrophicaceae</taxon>
        <taxon>Phototrophicus</taxon>
    </lineage>
</organism>
<dbReference type="InterPro" id="IPR006059">
    <property type="entry name" value="SBP"/>
</dbReference>
<dbReference type="Pfam" id="PF01547">
    <property type="entry name" value="SBP_bac_1"/>
    <property type="match status" value="1"/>
</dbReference>
<keyword evidence="4 5" id="KW-0732">Signal</keyword>
<accession>A0A7S8ECU9</accession>
<gene>
    <name evidence="6" type="ORF">G4Y79_09525</name>
</gene>
<dbReference type="Gene3D" id="3.40.190.10">
    <property type="entry name" value="Periplasmic binding protein-like II"/>
    <property type="match status" value="1"/>
</dbReference>